<dbReference type="OrthoDB" id="964174at2"/>
<gene>
    <name evidence="1" type="ORF">CDA63_19735</name>
</gene>
<dbReference type="AlphaFoldDB" id="A0A246FFT6"/>
<protein>
    <submittedName>
        <fullName evidence="1">Ammonia monooxygenase</fullName>
    </submittedName>
</protein>
<dbReference type="SUPFAM" id="SSF52833">
    <property type="entry name" value="Thioredoxin-like"/>
    <property type="match status" value="1"/>
</dbReference>
<evidence type="ECO:0000313" key="1">
    <source>
        <dbReference type="EMBL" id="OWP61383.1"/>
    </source>
</evidence>
<accession>A0A246FFT6</accession>
<evidence type="ECO:0000313" key="2">
    <source>
        <dbReference type="Proteomes" id="UP000197277"/>
    </source>
</evidence>
<dbReference type="GO" id="GO:0004497">
    <property type="term" value="F:monooxygenase activity"/>
    <property type="evidence" value="ECO:0007669"/>
    <property type="project" value="UniProtKB-KW"/>
</dbReference>
<keyword evidence="1" id="KW-0560">Oxidoreductase</keyword>
<proteinExistence type="predicted"/>
<organism evidence="1 2">
    <name type="scientific">Hymenobacter amundsenii</name>
    <dbReference type="NCBI Taxonomy" id="2006685"/>
    <lineage>
        <taxon>Bacteria</taxon>
        <taxon>Pseudomonadati</taxon>
        <taxon>Bacteroidota</taxon>
        <taxon>Cytophagia</taxon>
        <taxon>Cytophagales</taxon>
        <taxon>Hymenobacteraceae</taxon>
        <taxon>Hymenobacter</taxon>
    </lineage>
</organism>
<comment type="caution">
    <text evidence="1">The sequence shown here is derived from an EMBL/GenBank/DDBJ whole genome shotgun (WGS) entry which is preliminary data.</text>
</comment>
<keyword evidence="1" id="KW-0503">Monooxygenase</keyword>
<keyword evidence="2" id="KW-1185">Reference proteome</keyword>
<name>A0A246FFT6_9BACT</name>
<dbReference type="RefSeq" id="WP_088466172.1">
    <property type="nucleotide sequence ID" value="NZ_NIRR01000074.1"/>
</dbReference>
<dbReference type="Proteomes" id="UP000197277">
    <property type="component" value="Unassembled WGS sequence"/>
</dbReference>
<reference evidence="1 2" key="1">
    <citation type="submission" date="2017-06" db="EMBL/GenBank/DDBJ databases">
        <title>Hymenobacter amundsenii sp. nov. isolated from regoliths in Antarctica.</title>
        <authorList>
            <person name="Sedlacek I."/>
            <person name="Kralova S."/>
            <person name="Pantucek R."/>
            <person name="Svec P."/>
            <person name="Holochova P."/>
            <person name="Stankova E."/>
            <person name="Vrbovska V."/>
            <person name="Busse H.-J."/>
        </authorList>
    </citation>
    <scope>NUCLEOTIDE SEQUENCE [LARGE SCALE GENOMIC DNA]</scope>
    <source>
        <strain evidence="1 2">CCM 8682</strain>
    </source>
</reference>
<sequence length="111" mass="11817">MSVLTPPPTSALAPEAAVLLVLLPTVGTAPPVRTATLASLRVLQQRLGPAIRVLSADDESHPVVMRSFQPADLPTFVLMRQGVELWRQQGLPEGEFIVAQLLARLAPPPPG</sequence>
<dbReference type="EMBL" id="NIRR01000074">
    <property type="protein sequence ID" value="OWP61383.1"/>
    <property type="molecule type" value="Genomic_DNA"/>
</dbReference>
<dbReference type="InterPro" id="IPR036249">
    <property type="entry name" value="Thioredoxin-like_sf"/>
</dbReference>